<name>A0AAD3H9P6_9STRA</name>
<feature type="region of interest" description="Disordered" evidence="1">
    <location>
        <begin position="1"/>
        <end position="24"/>
    </location>
</feature>
<dbReference type="InterPro" id="IPR036047">
    <property type="entry name" value="F-box-like_dom_sf"/>
</dbReference>
<dbReference type="SUPFAM" id="SSF81383">
    <property type="entry name" value="F-box domain"/>
    <property type="match status" value="1"/>
</dbReference>
<evidence type="ECO:0000313" key="3">
    <source>
        <dbReference type="Proteomes" id="UP001054902"/>
    </source>
</evidence>
<gene>
    <name evidence="2" type="ORF">CTEN210_12041</name>
</gene>
<protein>
    <recommendedName>
        <fullName evidence="4">F-box domain-containing protein</fullName>
    </recommendedName>
</protein>
<accession>A0AAD3H9P6</accession>
<organism evidence="2 3">
    <name type="scientific">Chaetoceros tenuissimus</name>
    <dbReference type="NCBI Taxonomy" id="426638"/>
    <lineage>
        <taxon>Eukaryota</taxon>
        <taxon>Sar</taxon>
        <taxon>Stramenopiles</taxon>
        <taxon>Ochrophyta</taxon>
        <taxon>Bacillariophyta</taxon>
        <taxon>Coscinodiscophyceae</taxon>
        <taxon>Chaetocerotophycidae</taxon>
        <taxon>Chaetocerotales</taxon>
        <taxon>Chaetocerotaceae</taxon>
        <taxon>Chaetoceros</taxon>
    </lineage>
</organism>
<dbReference type="EMBL" id="BLLK01000049">
    <property type="protein sequence ID" value="GFH55565.1"/>
    <property type="molecule type" value="Genomic_DNA"/>
</dbReference>
<sequence length="685" mass="79230">MQRKQNENAAKNAKKHKALTTNGRSEIKNSTKRVTIYSLPEELLQKCFSYVGKGHYGLVGLVSRRFRRHYIAAFGKTIYIGGKKKFIGIGITSYLEMATSVKLANFCLNELCPLPKDKDEMLRAAAVNGNLDILRAAVKDGYDLFPLVEMKKETLYGNEHNWGYSYYDENLHGHLSQIELDNFAIDVYFTDEDEKQSTWNTRIVKLSKLVERGHLHVLQFLHEEFKNGLQRYCKPAIQHGQLEILDWLYTMGYMNPNDKLYKLFDFCSCAVKAGNVQALEWLLSKDFHLDEDLEVELMGDAIRSKSTEMIQYCFDLDFAFHPRHVEAIRETKCLDVYRKVHELGFEFGELRKWYNQRKPWEIKDCFEIIKFLVSMSIPWSKKVMTDILQHGTIEMIRDAHAQGCPWSTPEGFYACLSSEHSSLEKCTFLMENGCQFDYELSIDYELSFVRKVLEKKDLSLLGLFVGNDSNFDNTLFKSIVKCGDTLWLEGIASVLEKGKEIQNFASIEEVFATCQNIKGIKYFQSLGLPWTLDNAANTLLLSKIACFNELEDVKWAYENGCKGGPLVPFVREDWVSSGIRQREEWKKNLKFFEEKGLLASMDIQKIGDAQLDSKYSSRSSMFFRIDYASLKSLVDRGYAFRSESEKDSITKEALEKCYKHSIHHNIRKKLALFQKMGVQRVIDHE</sequence>
<reference evidence="2 3" key="1">
    <citation type="journal article" date="2021" name="Sci. Rep.">
        <title>The genome of the diatom Chaetoceros tenuissimus carries an ancient integrated fragment of an extant virus.</title>
        <authorList>
            <person name="Hongo Y."/>
            <person name="Kimura K."/>
            <person name="Takaki Y."/>
            <person name="Yoshida Y."/>
            <person name="Baba S."/>
            <person name="Kobayashi G."/>
            <person name="Nagasaki K."/>
            <person name="Hano T."/>
            <person name="Tomaru Y."/>
        </authorList>
    </citation>
    <scope>NUCLEOTIDE SEQUENCE [LARGE SCALE GENOMIC DNA]</scope>
    <source>
        <strain evidence="2 3">NIES-3715</strain>
    </source>
</reference>
<evidence type="ECO:0008006" key="4">
    <source>
        <dbReference type="Google" id="ProtNLM"/>
    </source>
</evidence>
<evidence type="ECO:0000256" key="1">
    <source>
        <dbReference type="SAM" id="MobiDB-lite"/>
    </source>
</evidence>
<dbReference type="Proteomes" id="UP001054902">
    <property type="component" value="Unassembled WGS sequence"/>
</dbReference>
<keyword evidence="3" id="KW-1185">Reference proteome</keyword>
<proteinExistence type="predicted"/>
<dbReference type="SUPFAM" id="SSF140860">
    <property type="entry name" value="Pseudo ankyrin repeat-like"/>
    <property type="match status" value="1"/>
</dbReference>
<evidence type="ECO:0000313" key="2">
    <source>
        <dbReference type="EMBL" id="GFH55565.1"/>
    </source>
</evidence>
<dbReference type="AlphaFoldDB" id="A0AAD3H9P6"/>
<comment type="caution">
    <text evidence="2">The sequence shown here is derived from an EMBL/GenBank/DDBJ whole genome shotgun (WGS) entry which is preliminary data.</text>
</comment>